<keyword evidence="11" id="KW-0234">DNA repair</keyword>
<dbReference type="Pfam" id="PF21292">
    <property type="entry name" value="EME1-MUS81_C"/>
    <property type="match status" value="1"/>
</dbReference>
<proteinExistence type="inferred from homology"/>
<evidence type="ECO:0000256" key="1">
    <source>
        <dbReference type="ARBA" id="ARBA00001946"/>
    </source>
</evidence>
<evidence type="ECO:0000256" key="9">
    <source>
        <dbReference type="ARBA" id="ARBA00022842"/>
    </source>
</evidence>
<feature type="region of interest" description="Disordered" evidence="14">
    <location>
        <begin position="87"/>
        <end position="107"/>
    </location>
</feature>
<gene>
    <name evidence="16" type="ORF">BaRGS_00017511</name>
    <name evidence="15" type="ORF">BaRGS_00032895</name>
</gene>
<evidence type="ECO:0008006" key="18">
    <source>
        <dbReference type="Google" id="ProtNLM"/>
    </source>
</evidence>
<evidence type="ECO:0000313" key="16">
    <source>
        <dbReference type="EMBL" id="KAK7491240.1"/>
    </source>
</evidence>
<evidence type="ECO:0000256" key="4">
    <source>
        <dbReference type="ARBA" id="ARBA00022722"/>
    </source>
</evidence>
<keyword evidence="8" id="KW-0378">Hydrolase</keyword>
<dbReference type="PANTHER" id="PTHR21077">
    <property type="entry name" value="EME1 PROTEIN"/>
    <property type="match status" value="1"/>
</dbReference>
<dbReference type="GO" id="GO:0006310">
    <property type="term" value="P:DNA recombination"/>
    <property type="evidence" value="ECO:0007669"/>
    <property type="project" value="UniProtKB-KW"/>
</dbReference>
<comment type="caution">
    <text evidence="16">The sequence shown here is derived from an EMBL/GenBank/DDBJ whole genome shotgun (WGS) entry which is preliminary data.</text>
</comment>
<evidence type="ECO:0000256" key="5">
    <source>
        <dbReference type="ARBA" id="ARBA00022723"/>
    </source>
</evidence>
<dbReference type="GO" id="GO:0004519">
    <property type="term" value="F:endonuclease activity"/>
    <property type="evidence" value="ECO:0007669"/>
    <property type="project" value="UniProtKB-KW"/>
</dbReference>
<keyword evidence="6" id="KW-0255">Endonuclease</keyword>
<evidence type="ECO:0000256" key="13">
    <source>
        <dbReference type="ARBA" id="ARBA00023254"/>
    </source>
</evidence>
<keyword evidence="17" id="KW-1185">Reference proteome</keyword>
<evidence type="ECO:0000313" key="15">
    <source>
        <dbReference type="EMBL" id="KAK7475845.1"/>
    </source>
</evidence>
<dbReference type="FunFam" id="1.10.150.670:FF:000002">
    <property type="entry name" value="Crossover junction endonuclease EME1"/>
    <property type="match status" value="1"/>
</dbReference>
<evidence type="ECO:0000256" key="2">
    <source>
        <dbReference type="ARBA" id="ARBA00004123"/>
    </source>
</evidence>
<reference evidence="16 17" key="2">
    <citation type="journal article" date="2023" name="Sci. Data">
        <title>Genome assembly of the Korean intertidal mud-creeper Batillaria attramentaria.</title>
        <authorList>
            <person name="Patra A.K."/>
            <person name="Ho P.T."/>
            <person name="Jun S."/>
            <person name="Lee S.J."/>
            <person name="Kim Y."/>
            <person name="Won Y.J."/>
        </authorList>
    </citation>
    <scope>NUCLEOTIDE SEQUENCE [LARGE SCALE GENOMIC DNA]</scope>
    <source>
        <strain evidence="16">Wonlab-2016</strain>
    </source>
</reference>
<dbReference type="GO" id="GO:0046872">
    <property type="term" value="F:metal ion binding"/>
    <property type="evidence" value="ECO:0007669"/>
    <property type="project" value="UniProtKB-KW"/>
</dbReference>
<evidence type="ECO:0000256" key="7">
    <source>
        <dbReference type="ARBA" id="ARBA00022763"/>
    </source>
</evidence>
<dbReference type="GO" id="GO:0005634">
    <property type="term" value="C:nucleus"/>
    <property type="evidence" value="ECO:0007669"/>
    <property type="project" value="UniProtKB-SubCell"/>
</dbReference>
<dbReference type="InterPro" id="IPR033310">
    <property type="entry name" value="Mms4/EME1/EME2"/>
</dbReference>
<dbReference type="GO" id="GO:0006281">
    <property type="term" value="P:DNA repair"/>
    <property type="evidence" value="ECO:0007669"/>
    <property type="project" value="UniProtKB-KW"/>
</dbReference>
<dbReference type="InterPro" id="IPR042530">
    <property type="entry name" value="EME1/EME2_C"/>
</dbReference>
<keyword evidence="4" id="KW-0540">Nuclease</keyword>
<evidence type="ECO:0000256" key="12">
    <source>
        <dbReference type="ARBA" id="ARBA00023242"/>
    </source>
</evidence>
<keyword evidence="7" id="KW-0227">DNA damage</keyword>
<dbReference type="GO" id="GO:0051321">
    <property type="term" value="P:meiotic cell cycle"/>
    <property type="evidence" value="ECO:0007669"/>
    <property type="project" value="UniProtKB-KW"/>
</dbReference>
<organism evidence="16 17">
    <name type="scientific">Batillaria attramentaria</name>
    <dbReference type="NCBI Taxonomy" id="370345"/>
    <lineage>
        <taxon>Eukaryota</taxon>
        <taxon>Metazoa</taxon>
        <taxon>Spiralia</taxon>
        <taxon>Lophotrochozoa</taxon>
        <taxon>Mollusca</taxon>
        <taxon>Gastropoda</taxon>
        <taxon>Caenogastropoda</taxon>
        <taxon>Sorbeoconcha</taxon>
        <taxon>Cerithioidea</taxon>
        <taxon>Batillariidae</taxon>
        <taxon>Batillaria</taxon>
    </lineage>
</organism>
<sequence length="276" mass="30153">MSSVASKKKQTPGSSTVEELDEVLAVIPVPDFAPLVLSQVQQSSGTGSGTQTLTQFIQQLQSLHPGKRVAVAVLGLDKYYSDQKLSAKRKHREEVTGQKAKGARKGHSQLETAVTRFQVEEAVVSAQLQTGCCCHLVDNAQEVAELVKTFTKATIDKPNKKDRFDSVFTFLEEGGTGVKCEKDGKGLLKVWRLQLQQLHNLGPEMAAAIAAEYPSPLALMQAYADYPNPAEAWKVTENIVVRRGAGVLETGRRVGQQLSRRIHTLMTSTDPDKLVK</sequence>
<dbReference type="Gene3D" id="3.40.50.10130">
    <property type="match status" value="1"/>
</dbReference>
<evidence type="ECO:0000256" key="14">
    <source>
        <dbReference type="SAM" id="MobiDB-lite"/>
    </source>
</evidence>
<keyword evidence="13" id="KW-0469">Meiosis</keyword>
<keyword evidence="10" id="KW-0233">DNA recombination</keyword>
<reference evidence="16" key="1">
    <citation type="submission" date="2020-09" db="EMBL/GenBank/DDBJ databases">
        <authorList>
            <person name="Won Y."/>
        </authorList>
    </citation>
    <scope>NUCLEOTIDE SEQUENCE</scope>
    <source>
        <strain evidence="16">Wonlab-2016</strain>
        <tissue evidence="16">Foot muscle</tissue>
    </source>
</reference>
<dbReference type="PANTHER" id="PTHR21077:SF5">
    <property type="entry name" value="CROSSOVER JUNCTION ENDONUCLEASE MMS4"/>
    <property type="match status" value="1"/>
</dbReference>
<keyword evidence="9" id="KW-0460">Magnesium</keyword>
<evidence type="ECO:0000256" key="3">
    <source>
        <dbReference type="ARBA" id="ARBA00005313"/>
    </source>
</evidence>
<evidence type="ECO:0000256" key="10">
    <source>
        <dbReference type="ARBA" id="ARBA00023172"/>
    </source>
</evidence>
<dbReference type="Proteomes" id="UP001519460">
    <property type="component" value="Unassembled WGS sequence"/>
</dbReference>
<comment type="similarity">
    <text evidence="3">Belongs to the EME1/MMS4 family.</text>
</comment>
<reference evidence="16" key="3">
    <citation type="submission" date="2023-01" db="EMBL/GenBank/DDBJ databases">
        <authorList>
            <person name="Patra A."/>
        </authorList>
    </citation>
    <scope>NUCLEOTIDE SEQUENCE</scope>
    <source>
        <strain evidence="16">Wonlab-2016</strain>
        <tissue evidence="16">Foot muscle</tissue>
    </source>
</reference>
<keyword evidence="12" id="KW-0539">Nucleus</keyword>
<name>A0ABD0KVP3_9CAEN</name>
<evidence type="ECO:0000256" key="11">
    <source>
        <dbReference type="ARBA" id="ARBA00023204"/>
    </source>
</evidence>
<dbReference type="Gene3D" id="1.10.150.670">
    <property type="entry name" value="Crossover junction endonuclease EME1, DNA-binding domain"/>
    <property type="match status" value="1"/>
</dbReference>
<keyword evidence="5" id="KW-0479">Metal-binding</keyword>
<dbReference type="GO" id="GO:0016787">
    <property type="term" value="F:hydrolase activity"/>
    <property type="evidence" value="ECO:0007669"/>
    <property type="project" value="UniProtKB-KW"/>
</dbReference>
<evidence type="ECO:0000256" key="8">
    <source>
        <dbReference type="ARBA" id="ARBA00022801"/>
    </source>
</evidence>
<evidence type="ECO:0000313" key="17">
    <source>
        <dbReference type="Proteomes" id="UP001519460"/>
    </source>
</evidence>
<dbReference type="EMBL" id="JACVVK020000392">
    <property type="protein sequence ID" value="KAK7475845.1"/>
    <property type="molecule type" value="Genomic_DNA"/>
</dbReference>
<comment type="cofactor">
    <cofactor evidence="1">
        <name>Mg(2+)</name>
        <dbReference type="ChEBI" id="CHEBI:18420"/>
    </cofactor>
</comment>
<dbReference type="AlphaFoldDB" id="A0ABD0KVP3"/>
<dbReference type="EMBL" id="JACVVK020000117">
    <property type="protein sequence ID" value="KAK7491240.1"/>
    <property type="molecule type" value="Genomic_DNA"/>
</dbReference>
<comment type="subcellular location">
    <subcellularLocation>
        <location evidence="2">Nucleus</location>
    </subcellularLocation>
</comment>
<accession>A0ABD0KVP3</accession>
<protein>
    <recommendedName>
        <fullName evidence="18">ERCC4 domain-containing protein</fullName>
    </recommendedName>
</protein>
<evidence type="ECO:0000256" key="6">
    <source>
        <dbReference type="ARBA" id="ARBA00022759"/>
    </source>
</evidence>